<feature type="domain" description="Probable sensor" evidence="1">
    <location>
        <begin position="27"/>
        <end position="109"/>
    </location>
</feature>
<dbReference type="Pfam" id="PF21752">
    <property type="entry name" value="DACNG"/>
    <property type="match status" value="1"/>
</dbReference>
<gene>
    <name evidence="2" type="ORF">H9L05_10615</name>
</gene>
<evidence type="ECO:0000313" key="2">
    <source>
        <dbReference type="EMBL" id="QNP53930.1"/>
    </source>
</evidence>
<evidence type="ECO:0000313" key="3">
    <source>
        <dbReference type="Proteomes" id="UP000516093"/>
    </source>
</evidence>
<dbReference type="KEGG" id="hqi:H9L05_10615"/>
<accession>A0A7H0H064</accession>
<name>A0A7H0H064_9BACT</name>
<dbReference type="EMBL" id="CP060784">
    <property type="protein sequence ID" value="QNP53930.1"/>
    <property type="molecule type" value="Genomic_DNA"/>
</dbReference>
<evidence type="ECO:0000259" key="1">
    <source>
        <dbReference type="Pfam" id="PF21752"/>
    </source>
</evidence>
<proteinExistence type="predicted"/>
<dbReference type="AlphaFoldDB" id="A0A7H0H064"/>
<protein>
    <recommendedName>
        <fullName evidence="1">Probable sensor domain-containing protein</fullName>
    </recommendedName>
</protein>
<dbReference type="RefSeq" id="WP_187734107.1">
    <property type="nucleotide sequence ID" value="NZ_CP060784.1"/>
</dbReference>
<organism evidence="2 3">
    <name type="scientific">Hymenobacter qilianensis</name>
    <dbReference type="NCBI Taxonomy" id="1385715"/>
    <lineage>
        <taxon>Bacteria</taxon>
        <taxon>Pseudomonadati</taxon>
        <taxon>Bacteroidota</taxon>
        <taxon>Cytophagia</taxon>
        <taxon>Cytophagales</taxon>
        <taxon>Hymenobacteraceae</taxon>
        <taxon>Hymenobacter</taxon>
    </lineage>
</organism>
<dbReference type="Proteomes" id="UP000516093">
    <property type="component" value="Chromosome"/>
</dbReference>
<sequence>MLSPLPLVSAPPVAPTMPLPAPGSQVIWAYQSRFQQAAQAIANGIFDTLDDDLAPDVLLMGIPVAEPDQQNEDVLAAVCLEPADCGLDFAHFGRVLARGQEFQLREPWGLILTVSR</sequence>
<keyword evidence="3" id="KW-1185">Reference proteome</keyword>
<reference evidence="2 3" key="1">
    <citation type="submission" date="2020-08" db="EMBL/GenBank/DDBJ databases">
        <title>Genome sequence of Hymenobacter qilianensis JCM 19763T.</title>
        <authorList>
            <person name="Hyun D.-W."/>
            <person name="Bae J.-W."/>
        </authorList>
    </citation>
    <scope>NUCLEOTIDE SEQUENCE [LARGE SCALE GENOMIC DNA]</scope>
    <source>
        <strain evidence="2 3">JCM 19763</strain>
    </source>
</reference>
<dbReference type="InterPro" id="IPR048554">
    <property type="entry name" value="DACNG"/>
</dbReference>